<reference evidence="1 2" key="1">
    <citation type="submission" date="2014-06" db="EMBL/GenBank/DDBJ databases">
        <title>Evolutionary Origins and Diversification of the Mycorrhizal Mutualists.</title>
        <authorList>
            <consortium name="DOE Joint Genome Institute"/>
            <consortium name="Mycorrhizal Genomics Consortium"/>
            <person name="Kohler A."/>
            <person name="Kuo A."/>
            <person name="Nagy L.G."/>
            <person name="Floudas D."/>
            <person name="Copeland A."/>
            <person name="Barry K.W."/>
            <person name="Cichocki N."/>
            <person name="Veneault-Fourrey C."/>
            <person name="LaButti K."/>
            <person name="Lindquist E.A."/>
            <person name="Lipzen A."/>
            <person name="Lundell T."/>
            <person name="Morin E."/>
            <person name="Murat C."/>
            <person name="Riley R."/>
            <person name="Ohm R."/>
            <person name="Sun H."/>
            <person name="Tunlid A."/>
            <person name="Henrissat B."/>
            <person name="Grigoriev I.V."/>
            <person name="Hibbett D.S."/>
            <person name="Martin F."/>
        </authorList>
    </citation>
    <scope>NUCLEOTIDE SEQUENCE [LARGE SCALE GENOMIC DNA]</scope>
    <source>
        <strain evidence="1 2">SS14</strain>
    </source>
</reference>
<organism evidence="1 2">
    <name type="scientific">Sphaerobolus stellatus (strain SS14)</name>
    <dbReference type="NCBI Taxonomy" id="990650"/>
    <lineage>
        <taxon>Eukaryota</taxon>
        <taxon>Fungi</taxon>
        <taxon>Dikarya</taxon>
        <taxon>Basidiomycota</taxon>
        <taxon>Agaricomycotina</taxon>
        <taxon>Agaricomycetes</taxon>
        <taxon>Phallomycetidae</taxon>
        <taxon>Geastrales</taxon>
        <taxon>Sphaerobolaceae</taxon>
        <taxon>Sphaerobolus</taxon>
    </lineage>
</organism>
<dbReference type="HOGENOM" id="CLU_3088808_0_0_1"/>
<sequence length="52" mass="6046">MNAEHPKGIGIFVMRRITFVSRLYNRKKEAAFPTMNVTPRNASIFLLRSYMA</sequence>
<evidence type="ECO:0000313" key="2">
    <source>
        <dbReference type="Proteomes" id="UP000054279"/>
    </source>
</evidence>
<name>A0A0C9UHJ5_SPHS4</name>
<proteinExistence type="predicted"/>
<protein>
    <submittedName>
        <fullName evidence="1">Uncharacterized protein</fullName>
    </submittedName>
</protein>
<dbReference type="AlphaFoldDB" id="A0A0C9UHJ5"/>
<keyword evidence="2" id="KW-1185">Reference proteome</keyword>
<accession>A0A0C9UHJ5</accession>
<evidence type="ECO:0000313" key="1">
    <source>
        <dbReference type="EMBL" id="KIJ42538.1"/>
    </source>
</evidence>
<dbReference type="EMBL" id="KN837129">
    <property type="protein sequence ID" value="KIJ42538.1"/>
    <property type="molecule type" value="Genomic_DNA"/>
</dbReference>
<dbReference type="Proteomes" id="UP000054279">
    <property type="component" value="Unassembled WGS sequence"/>
</dbReference>
<gene>
    <name evidence="1" type="ORF">M422DRAFT_31295</name>
</gene>